<gene>
    <name evidence="2" type="ORF">NMYAN_20261</name>
</gene>
<dbReference type="Proteomes" id="UP000601736">
    <property type="component" value="Unassembled WGS sequence"/>
</dbReference>
<feature type="region of interest" description="Disordered" evidence="1">
    <location>
        <begin position="1"/>
        <end position="29"/>
    </location>
</feature>
<feature type="compositionally biased region" description="Basic and acidic residues" evidence="1">
    <location>
        <begin position="1"/>
        <end position="12"/>
    </location>
</feature>
<comment type="caution">
    <text evidence="2">The sequence shown here is derived from an EMBL/GenBank/DDBJ whole genome shotgun (WGS) entry which is preliminary data.</text>
</comment>
<organism evidence="2 3">
    <name type="scientific">Nitrosomonas nitrosa</name>
    <dbReference type="NCBI Taxonomy" id="52442"/>
    <lineage>
        <taxon>Bacteria</taxon>
        <taxon>Pseudomonadati</taxon>
        <taxon>Pseudomonadota</taxon>
        <taxon>Betaproteobacteria</taxon>
        <taxon>Nitrosomonadales</taxon>
        <taxon>Nitrosomonadaceae</taxon>
        <taxon>Nitrosomonas</taxon>
    </lineage>
</organism>
<proteinExistence type="predicted"/>
<sequence length="29" mass="3210">MDGTYVKEDSQGNRHVVPKGIDLGFDYAP</sequence>
<name>A0A8H9DA84_9PROT</name>
<protein>
    <submittedName>
        <fullName evidence="2">Uncharacterized protein</fullName>
    </submittedName>
</protein>
<evidence type="ECO:0000313" key="2">
    <source>
        <dbReference type="EMBL" id="CAE6502783.1"/>
    </source>
</evidence>
<reference evidence="2" key="1">
    <citation type="submission" date="2021-02" db="EMBL/GenBank/DDBJ databases">
        <authorList>
            <person name="Han P."/>
        </authorList>
    </citation>
    <scope>NUCLEOTIDE SEQUENCE</scope>
    <source>
        <strain evidence="2">Nitrosomonas nitrosa 18-3D</strain>
    </source>
</reference>
<evidence type="ECO:0000256" key="1">
    <source>
        <dbReference type="SAM" id="MobiDB-lite"/>
    </source>
</evidence>
<evidence type="ECO:0000313" key="3">
    <source>
        <dbReference type="Proteomes" id="UP000601736"/>
    </source>
</evidence>
<dbReference type="EMBL" id="CAJNAP010000012">
    <property type="protein sequence ID" value="CAE6502783.1"/>
    <property type="molecule type" value="Genomic_DNA"/>
</dbReference>
<accession>A0A8H9DA84</accession>
<dbReference type="AlphaFoldDB" id="A0A8H9DA84"/>